<feature type="compositionally biased region" description="Low complexity" evidence="6">
    <location>
        <begin position="886"/>
        <end position="899"/>
    </location>
</feature>
<feature type="compositionally biased region" description="Basic residues" evidence="6">
    <location>
        <begin position="279"/>
        <end position="288"/>
    </location>
</feature>
<feature type="region of interest" description="Disordered" evidence="6">
    <location>
        <begin position="169"/>
        <end position="289"/>
    </location>
</feature>
<feature type="region of interest" description="Disordered" evidence="6">
    <location>
        <begin position="542"/>
        <end position="584"/>
    </location>
</feature>
<dbReference type="VEuPathDB" id="VectorBase:AATE020511"/>
<dbReference type="SMART" id="SM00513">
    <property type="entry name" value="SAP"/>
    <property type="match status" value="1"/>
</dbReference>
<dbReference type="PANTHER" id="PTHR14304:SF11">
    <property type="entry name" value="SAP DOMAIN-CONTAINING PROTEIN"/>
    <property type="match status" value="1"/>
</dbReference>
<dbReference type="GO" id="GO:0005634">
    <property type="term" value="C:nucleus"/>
    <property type="evidence" value="ECO:0007669"/>
    <property type="project" value="TreeGrafter"/>
</dbReference>
<dbReference type="PROSITE" id="PS50800">
    <property type="entry name" value="SAP"/>
    <property type="match status" value="1"/>
</dbReference>
<dbReference type="Pfam" id="PF19256">
    <property type="entry name" value="LAIKA"/>
    <property type="match status" value="1"/>
</dbReference>
<feature type="compositionally biased region" description="Basic and acidic residues" evidence="6">
    <location>
        <begin position="1382"/>
        <end position="1391"/>
    </location>
</feature>
<keyword evidence="3" id="KW-0597">Phosphoprotein</keyword>
<feature type="compositionally biased region" description="Basic and acidic residues" evidence="6">
    <location>
        <begin position="917"/>
        <end position="931"/>
    </location>
</feature>
<dbReference type="InterPro" id="IPR025224">
    <property type="entry name" value="CCAR1/CCAR2"/>
</dbReference>
<dbReference type="Pfam" id="PF14443">
    <property type="entry name" value="DBC1"/>
    <property type="match status" value="1"/>
</dbReference>
<feature type="compositionally biased region" description="Low complexity" evidence="6">
    <location>
        <begin position="542"/>
        <end position="551"/>
    </location>
</feature>
<evidence type="ECO:0000256" key="1">
    <source>
        <dbReference type="ARBA" id="ARBA00004496"/>
    </source>
</evidence>
<feature type="compositionally biased region" description="Basic and acidic residues" evidence="6">
    <location>
        <begin position="848"/>
        <end position="877"/>
    </location>
</feature>
<feature type="compositionally biased region" description="Acidic residues" evidence="6">
    <location>
        <begin position="1197"/>
        <end position="1207"/>
    </location>
</feature>
<dbReference type="Gene3D" id="1.10.720.30">
    <property type="entry name" value="SAP domain"/>
    <property type="match status" value="1"/>
</dbReference>
<feature type="region of interest" description="Disordered" evidence="6">
    <location>
        <begin position="785"/>
        <end position="931"/>
    </location>
</feature>
<feature type="compositionally biased region" description="Low complexity" evidence="6">
    <location>
        <begin position="572"/>
        <end position="584"/>
    </location>
</feature>
<dbReference type="InterPro" id="IPR025954">
    <property type="entry name" value="DBC1/CARP1_inactive_NUDIX"/>
</dbReference>
<feature type="compositionally biased region" description="Basic and acidic residues" evidence="6">
    <location>
        <begin position="243"/>
        <end position="275"/>
    </location>
</feature>
<evidence type="ECO:0000256" key="5">
    <source>
        <dbReference type="SAM" id="Coils"/>
    </source>
</evidence>
<dbReference type="EnsemblMetazoa" id="AATE020511-RA">
    <property type="protein sequence ID" value="AATE020511-PA.1"/>
    <property type="gene ID" value="AATE020511"/>
</dbReference>
<keyword evidence="2" id="KW-0963">Cytoplasm</keyword>
<feature type="coiled-coil region" evidence="5">
    <location>
        <begin position="1280"/>
        <end position="1342"/>
    </location>
</feature>
<dbReference type="GO" id="GO:0005737">
    <property type="term" value="C:cytoplasm"/>
    <property type="evidence" value="ECO:0007669"/>
    <property type="project" value="UniProtKB-SubCell"/>
</dbReference>
<evidence type="ECO:0000256" key="6">
    <source>
        <dbReference type="SAM" id="MobiDB-lite"/>
    </source>
</evidence>
<accession>A0A182JLW2</accession>
<feature type="compositionally biased region" description="Low complexity" evidence="6">
    <location>
        <begin position="80"/>
        <end position="97"/>
    </location>
</feature>
<sequence length="1485" mass="160604">MAFNQKNPPWQRNAGHQSISGMQAIVSFPQAQPVYNPNIGMQQQQNISILPQMGMQQQQALYSQTVQYPTNRPINAIGFQNQQQSQPTQSPVSQNSSKFNPNSRVFSGTGMVTKLQNDFGFIDDEVFFHKNTCVKGVIPKVGDRVLIDAAYNSNMPFKWNASRVQVLQSSNSSSSGHGNSSQVRSHSTLYSNASSHQTDSRSSNARNRYSPPPRKSPDRHMPRSSNSRSKDDYDESERRRKRDERDRDSDRSAPYREKHHEARSSERGRERERSPIRKPSPKRRRVRSVPRYMVQVPKHLLTIKQADVLELRRRYNNLYIPSDFFVSDIRWTEAFPPDASFSIRSPCYFHVMHKDVEPPALTAGGGDSGLDPPDADYLFSAKVMLMTTPPMAEFYDKCLPKAGADGGERYDEERDCMHPTRLISFLVGMRGKNETMAIGGPWSPSLDGADPQSDPTVLIRTAVRTCRALTGIDLSSCSQWYRFVELYYRRSESYHKGRLIPPRVETVVIFLPDVRSCQPTRLEWEQLRLSYKASLARVLNCSSSSNSSSSSVVDQATTKADPSPAVAQATPSASSTDDVTKSSTTSSSIAASSDAAGVVAEASVAASLVAPKQTDSAEEVATTGAVAAATADAGAAASLQQDAADGTAVVALPASSPETAAAAAVGAVSAENDINTSAAQPGSDCNTSGSSTQAAAAATVPAAAAAAAAAATAAVAVAATTSPAASIMDTTEGSSTTSDSAAELLLEYKKMKVAELKTELNNRNLPTDGIKVVLLSRLSEAVMEEHREKQQKAQQEAKQLSEVKQEAVPVEPEEMKEEPIEHVKMDTDAAAEPAEAMETDAEPPKVAQVKEEKPEVKEKKSENKEEKPDAKEKKDAESSATKQATKPGGVVSKAAAVVGEGEEVATKTEAKPAGVARKKEEPVKLSEKERQALERRYQLPEKPHILVHPSRVAKSGKFDCSVMSLSVLLDYRPEDTKEHSFEVALFSELFNEMLTRDFGFNIYRALYALPQAKKESEESKKDGSADGGSKSAPEAGGGVSNGEEVGKSTSTPASEKGDESKKKTSHADEKDRKRARHSETTDEERKSRDKDSGKGLLVNSDMLLSFVYFDVTHCGYMAEKDVEDLIYTLGLNLSRSQIRKTVGKGTVRELLHYRRLTDKVQAVPTATPQPEETVAPVDGAADADRAVESGAVAPDTETVEAAEVDEPQPEKEVAGSVARGNTDYKLQLTASLEQILNEQNGEGHPPQQQAGSIKAEKNAVAPVSATKTGIVEYNGCVVDVGKLLEQVKRTESAREETEKLLVSLQGQHAKLVSSNTRATSKIKDLQSENKTLTRQLSDSMRASRDAVQTQADYFAVIHHVYERVRPIVHKPSRDGSSSGGSSKRESSKETSSRAAVSKSKEKESSKDTATARKEDDKGTKEKGADPPAKGESGEGGGSNNDGGDEETTTATGGEQGSPEQTTPLAMETDGPNAAEKSATDGEQTS</sequence>
<comment type="subcellular location">
    <subcellularLocation>
        <location evidence="1">Cytoplasm</location>
    </subcellularLocation>
</comment>
<feature type="region of interest" description="Disordered" evidence="6">
    <location>
        <begin position="80"/>
        <end position="107"/>
    </location>
</feature>
<dbReference type="GO" id="GO:0006355">
    <property type="term" value="P:regulation of DNA-templated transcription"/>
    <property type="evidence" value="ECO:0007669"/>
    <property type="project" value="InterPro"/>
</dbReference>
<feature type="region of interest" description="Disordered" evidence="6">
    <location>
        <begin position="1367"/>
        <end position="1485"/>
    </location>
</feature>
<keyword evidence="4 5" id="KW-0175">Coiled coil</keyword>
<evidence type="ECO:0000256" key="4">
    <source>
        <dbReference type="ARBA" id="ARBA00023054"/>
    </source>
</evidence>
<dbReference type="SUPFAM" id="SSF68906">
    <property type="entry name" value="SAP domain"/>
    <property type="match status" value="1"/>
</dbReference>
<feature type="region of interest" description="Disordered" evidence="6">
    <location>
        <begin position="1191"/>
        <end position="1220"/>
    </location>
</feature>
<feature type="compositionally biased region" description="Low complexity" evidence="6">
    <location>
        <begin position="169"/>
        <end position="185"/>
    </location>
</feature>
<feature type="compositionally biased region" description="Polar residues" evidence="6">
    <location>
        <begin position="186"/>
        <end position="207"/>
    </location>
</feature>
<feature type="compositionally biased region" description="Basic and acidic residues" evidence="6">
    <location>
        <begin position="1398"/>
        <end position="1424"/>
    </location>
</feature>
<name>A0A182JLW2_ANOAO</name>
<dbReference type="SMART" id="SM01122">
    <property type="entry name" value="DBC1"/>
    <property type="match status" value="1"/>
</dbReference>
<dbReference type="InterPro" id="IPR003034">
    <property type="entry name" value="SAP_dom"/>
</dbReference>
<evidence type="ECO:0000313" key="7">
    <source>
        <dbReference type="EnsemblMetazoa" id="AATE020511-PA.1"/>
    </source>
</evidence>
<feature type="compositionally biased region" description="Basic and acidic residues" evidence="6">
    <location>
        <begin position="817"/>
        <end position="827"/>
    </location>
</feature>
<protein>
    <submittedName>
        <fullName evidence="7">Uncharacterized protein</fullName>
    </submittedName>
</protein>
<evidence type="ECO:0000256" key="3">
    <source>
        <dbReference type="ARBA" id="ARBA00022553"/>
    </source>
</evidence>
<dbReference type="InterPro" id="IPR036361">
    <property type="entry name" value="SAP_dom_sf"/>
</dbReference>
<dbReference type="Pfam" id="PF02037">
    <property type="entry name" value="SAP"/>
    <property type="match status" value="1"/>
</dbReference>
<dbReference type="InterPro" id="IPR045353">
    <property type="entry name" value="LAIKA"/>
</dbReference>
<feature type="region of interest" description="Disordered" evidence="6">
    <location>
        <begin position="1012"/>
        <end position="1094"/>
    </location>
</feature>
<dbReference type="Pfam" id="PF14444">
    <property type="entry name" value="S1-like"/>
    <property type="match status" value="1"/>
</dbReference>
<feature type="compositionally biased region" description="Basic and acidic residues" evidence="6">
    <location>
        <begin position="1055"/>
        <end position="1093"/>
    </location>
</feature>
<proteinExistence type="predicted"/>
<dbReference type="STRING" id="41427.A0A182JLW2"/>
<evidence type="ECO:0000256" key="2">
    <source>
        <dbReference type="ARBA" id="ARBA00022490"/>
    </source>
</evidence>
<dbReference type="PANTHER" id="PTHR14304">
    <property type="entry name" value="CELL DIVISION CYCLE AND APOPTOSIS REGULATOR PROTEIN"/>
    <property type="match status" value="1"/>
</dbReference>
<reference evidence="7" key="1">
    <citation type="submission" date="2022-08" db="UniProtKB">
        <authorList>
            <consortium name="EnsemblMetazoa"/>
        </authorList>
    </citation>
    <scope>IDENTIFICATION</scope>
    <source>
        <strain evidence="7">EBRO</strain>
    </source>
</reference>
<organism evidence="7">
    <name type="scientific">Anopheles atroparvus</name>
    <name type="common">European mosquito</name>
    <dbReference type="NCBI Taxonomy" id="41427"/>
    <lineage>
        <taxon>Eukaryota</taxon>
        <taxon>Metazoa</taxon>
        <taxon>Ecdysozoa</taxon>
        <taxon>Arthropoda</taxon>
        <taxon>Hexapoda</taxon>
        <taxon>Insecta</taxon>
        <taxon>Pterygota</taxon>
        <taxon>Neoptera</taxon>
        <taxon>Endopterygota</taxon>
        <taxon>Diptera</taxon>
        <taxon>Nematocera</taxon>
        <taxon>Culicoidea</taxon>
        <taxon>Culicidae</taxon>
        <taxon>Anophelinae</taxon>
        <taxon>Anopheles</taxon>
    </lineage>
</organism>
<dbReference type="InterPro" id="IPR025223">
    <property type="entry name" value="S1-like_RNA-bd_dom"/>
</dbReference>
<feature type="compositionally biased region" description="Basic and acidic residues" evidence="6">
    <location>
        <begin position="1012"/>
        <end position="1024"/>
    </location>
</feature>